<evidence type="ECO:0000256" key="4">
    <source>
        <dbReference type="ARBA" id="ARBA00022692"/>
    </source>
</evidence>
<evidence type="ECO:0000256" key="2">
    <source>
        <dbReference type="ARBA" id="ARBA00022448"/>
    </source>
</evidence>
<feature type="transmembrane region" description="Helical" evidence="9">
    <location>
        <begin position="293"/>
        <end position="314"/>
    </location>
</feature>
<evidence type="ECO:0000259" key="12">
    <source>
        <dbReference type="PROSITE" id="PS50990"/>
    </source>
</evidence>
<feature type="transmembrane region" description="Helical" evidence="9">
    <location>
        <begin position="191"/>
        <end position="211"/>
    </location>
</feature>
<dbReference type="InterPro" id="IPR017750">
    <property type="entry name" value="ATPase_T1SS"/>
</dbReference>
<evidence type="ECO:0000256" key="7">
    <source>
        <dbReference type="ARBA" id="ARBA00022989"/>
    </source>
</evidence>
<evidence type="ECO:0000259" key="11">
    <source>
        <dbReference type="PROSITE" id="PS50929"/>
    </source>
</evidence>
<dbReference type="InterPro" id="IPR039421">
    <property type="entry name" value="Type_1_exporter"/>
</dbReference>
<name>A0A0A5I2M7_PHOS4</name>
<evidence type="ECO:0000256" key="3">
    <source>
        <dbReference type="ARBA" id="ARBA00022475"/>
    </source>
</evidence>
<dbReference type="PROSITE" id="PS50990">
    <property type="entry name" value="PEPTIDASE_C39"/>
    <property type="match status" value="1"/>
</dbReference>
<dbReference type="CDD" id="cd18587">
    <property type="entry name" value="ABC_6TM_LapB_like"/>
    <property type="match status" value="1"/>
</dbReference>
<dbReference type="AlphaFoldDB" id="A0A0A5I2M7"/>
<dbReference type="PANTHER" id="PTHR24221:SF248">
    <property type="entry name" value="ABC TRANSPORTER TRANSMEMBRANE REGION"/>
    <property type="match status" value="1"/>
</dbReference>
<organism evidence="13 14">
    <name type="scientific">Photobacterium sp. (strain ATCC 43367)</name>
    <dbReference type="NCBI Taxonomy" id="379097"/>
    <lineage>
        <taxon>Bacteria</taxon>
        <taxon>Pseudomonadati</taxon>
        <taxon>Pseudomonadota</taxon>
        <taxon>Gammaproteobacteria</taxon>
        <taxon>Vibrionales</taxon>
        <taxon>Vibrionaceae</taxon>
        <taxon>Vibrio</taxon>
        <taxon>Vibrio oreintalis group</taxon>
    </lineage>
</organism>
<dbReference type="SUPFAM" id="SSF52540">
    <property type="entry name" value="P-loop containing nucleoside triphosphate hydrolases"/>
    <property type="match status" value="1"/>
</dbReference>
<keyword evidence="5" id="KW-0547">Nucleotide-binding</keyword>
<evidence type="ECO:0000259" key="10">
    <source>
        <dbReference type="PROSITE" id="PS50893"/>
    </source>
</evidence>
<evidence type="ECO:0000256" key="9">
    <source>
        <dbReference type="SAM" id="Phobius"/>
    </source>
</evidence>
<gene>
    <name evidence="13" type="ORF">NM06_03880</name>
</gene>
<evidence type="ECO:0000256" key="6">
    <source>
        <dbReference type="ARBA" id="ARBA00022840"/>
    </source>
</evidence>
<dbReference type="GO" id="GO:0005886">
    <property type="term" value="C:plasma membrane"/>
    <property type="evidence" value="ECO:0007669"/>
    <property type="project" value="UniProtKB-SubCell"/>
</dbReference>
<dbReference type="InterPro" id="IPR003439">
    <property type="entry name" value="ABC_transporter-like_ATP-bd"/>
</dbReference>
<dbReference type="GO" id="GO:0016887">
    <property type="term" value="F:ATP hydrolysis activity"/>
    <property type="evidence" value="ECO:0007669"/>
    <property type="project" value="InterPro"/>
</dbReference>
<feature type="transmembrane region" description="Helical" evidence="9">
    <location>
        <begin position="157"/>
        <end position="179"/>
    </location>
</feature>
<dbReference type="Pfam" id="PF00005">
    <property type="entry name" value="ABC_tran"/>
    <property type="match status" value="1"/>
</dbReference>
<dbReference type="GO" id="GO:0006508">
    <property type="term" value="P:proteolysis"/>
    <property type="evidence" value="ECO:0007669"/>
    <property type="project" value="InterPro"/>
</dbReference>
<feature type="domain" description="ABC transmembrane type-1" evidence="11">
    <location>
        <begin position="157"/>
        <end position="435"/>
    </location>
</feature>
<keyword evidence="4 9" id="KW-0812">Transmembrane</keyword>
<keyword evidence="8 9" id="KW-0472">Membrane</keyword>
<dbReference type="PROSITE" id="PS50929">
    <property type="entry name" value="ABC_TM1F"/>
    <property type="match status" value="1"/>
</dbReference>
<protein>
    <submittedName>
        <fullName evidence="13">ABC transporter</fullName>
    </submittedName>
</protein>
<evidence type="ECO:0000256" key="1">
    <source>
        <dbReference type="ARBA" id="ARBA00004651"/>
    </source>
</evidence>
<feature type="domain" description="Peptidase C39" evidence="12">
    <location>
        <begin position="2"/>
        <end position="121"/>
    </location>
</feature>
<dbReference type="FunFam" id="3.40.50.300:FF:000299">
    <property type="entry name" value="ABC transporter ATP-binding protein/permease"/>
    <property type="match status" value="1"/>
</dbReference>
<dbReference type="InterPro" id="IPR036640">
    <property type="entry name" value="ABC1_TM_sf"/>
</dbReference>
<feature type="domain" description="ABC transporter" evidence="10">
    <location>
        <begin position="469"/>
        <end position="704"/>
    </location>
</feature>
<evidence type="ECO:0000256" key="5">
    <source>
        <dbReference type="ARBA" id="ARBA00022741"/>
    </source>
</evidence>
<proteinExistence type="predicted"/>
<accession>A0A0A5I2M7</accession>
<keyword evidence="7 9" id="KW-1133">Transmembrane helix</keyword>
<dbReference type="PROSITE" id="PS00211">
    <property type="entry name" value="ABC_TRANSPORTER_1"/>
    <property type="match status" value="1"/>
</dbReference>
<dbReference type="FunFam" id="1.20.1560.10:FF:000225">
    <property type="entry name" value="Type I secretion system permease/ATPase"/>
    <property type="match status" value="1"/>
</dbReference>
<sequence>MQDPLLNSLIYVSRYYGLANSPEALINGLPLADGKLTPFLFPRSAERAGLVAKENRAPLKDISQLVLPVVLLLKSGDACVLNSINDDKSEVEIVTGDSGLVPVSISWSDLEEQYIGRYFLVKKQFRYDERSPEVLETKKGHWFWSTIWQSKHIYRDVLIASILINLFAVAAPMFTRLVYDKVVPNLAFETLWVLASGIFVIFLFDLCLKLMRSYFIDVAGKKSDILISSKLFSKVMGIRMEARPPSVGAFARHLQEFESIREFFTSATIGSLIDLPFALLFLLLIWLMAGNLVLVPIVGVLILVIYSLLIQGPLRHTIEEGSRLASQKYANLIESLAGLETVKLFGAQSQFQFRWEEAVAHMANWNVKSKRITDGIQNTAGFVQQASNVGMIILGVYLIAEGELTMGGLIAATMLSGRAIGPMVQLSLLSTRYNQAKSSMSIIEQVMSMPDEQEEGKRYIHRPIVHGKIELDKVTFHYPDSPVASVRDLSLTIQPGEKVAIIGRIGSGKTTLERLIMGLYQPTEGHVRIDDTDIQQLHHIDVRRNIGCVPQDSQLFYGSIRDNITLGRPLADDRDVMDAANRAGVTVFTQQDPAGLERQVGEGGMLLSGGQRQAVTIARALLGRPPVLLMDEPTSAMDNRSEMHIKQQLAQLKQSETLILITHKTSMLDVVDRVIVMEKGCVIADGPKHEVLNNLKQGKVRAVN</sequence>
<dbReference type="Proteomes" id="UP000030451">
    <property type="component" value="Unassembled WGS sequence"/>
</dbReference>
<dbReference type="CDD" id="cd03245">
    <property type="entry name" value="ABCC_bacteriocin_exporters"/>
    <property type="match status" value="1"/>
</dbReference>
<dbReference type="SMART" id="SM00382">
    <property type="entry name" value="AAA"/>
    <property type="match status" value="1"/>
</dbReference>
<dbReference type="GO" id="GO:0034040">
    <property type="term" value="F:ATPase-coupled lipid transmembrane transporter activity"/>
    <property type="evidence" value="ECO:0007669"/>
    <property type="project" value="TreeGrafter"/>
</dbReference>
<reference evidence="13 14" key="1">
    <citation type="submission" date="2014-10" db="EMBL/GenBank/DDBJ databases">
        <title>Genome sequencing of Vibrio sinaloensis T08.</title>
        <authorList>
            <person name="Chan K.-G."/>
            <person name="Mohamad N.I."/>
        </authorList>
    </citation>
    <scope>NUCLEOTIDE SEQUENCE [LARGE SCALE GENOMIC DNA]</scope>
    <source>
        <strain evidence="13 14">T08</strain>
    </source>
</reference>
<dbReference type="OrthoDB" id="9782586at2"/>
<dbReference type="InterPro" id="IPR017871">
    <property type="entry name" value="ABC_transporter-like_CS"/>
</dbReference>
<dbReference type="STRING" id="379097.SE23_06630"/>
<dbReference type="InterPro" id="IPR011527">
    <property type="entry name" value="ABC1_TM_dom"/>
</dbReference>
<dbReference type="GO" id="GO:0140359">
    <property type="term" value="F:ABC-type transporter activity"/>
    <property type="evidence" value="ECO:0007669"/>
    <property type="project" value="InterPro"/>
</dbReference>
<dbReference type="GO" id="GO:0005524">
    <property type="term" value="F:ATP binding"/>
    <property type="evidence" value="ECO:0007669"/>
    <property type="project" value="UniProtKB-KW"/>
</dbReference>
<dbReference type="InterPro" id="IPR005074">
    <property type="entry name" value="Peptidase_C39"/>
</dbReference>
<dbReference type="EMBL" id="JRWP01000004">
    <property type="protein sequence ID" value="KGY10066.1"/>
    <property type="molecule type" value="Genomic_DNA"/>
</dbReference>
<dbReference type="Pfam" id="PF00664">
    <property type="entry name" value="ABC_membrane"/>
    <property type="match status" value="1"/>
</dbReference>
<keyword evidence="2" id="KW-0813">Transport</keyword>
<dbReference type="SUPFAM" id="SSF90123">
    <property type="entry name" value="ABC transporter transmembrane region"/>
    <property type="match status" value="1"/>
</dbReference>
<evidence type="ECO:0000256" key="8">
    <source>
        <dbReference type="ARBA" id="ARBA00023136"/>
    </source>
</evidence>
<dbReference type="Gene3D" id="3.40.50.300">
    <property type="entry name" value="P-loop containing nucleotide triphosphate hydrolases"/>
    <property type="match status" value="1"/>
</dbReference>
<dbReference type="Gene3D" id="1.20.1560.10">
    <property type="entry name" value="ABC transporter type 1, transmembrane domain"/>
    <property type="match status" value="1"/>
</dbReference>
<dbReference type="InterPro" id="IPR027417">
    <property type="entry name" value="P-loop_NTPase"/>
</dbReference>
<dbReference type="Gene3D" id="3.90.70.10">
    <property type="entry name" value="Cysteine proteinases"/>
    <property type="match status" value="1"/>
</dbReference>
<feature type="transmembrane region" description="Helical" evidence="9">
    <location>
        <begin position="263"/>
        <end position="287"/>
    </location>
</feature>
<evidence type="ECO:0000313" key="13">
    <source>
        <dbReference type="EMBL" id="KGY10066.1"/>
    </source>
</evidence>
<evidence type="ECO:0000313" key="14">
    <source>
        <dbReference type="Proteomes" id="UP000030451"/>
    </source>
</evidence>
<dbReference type="PANTHER" id="PTHR24221">
    <property type="entry name" value="ATP-BINDING CASSETTE SUB-FAMILY B"/>
    <property type="match status" value="1"/>
</dbReference>
<dbReference type="NCBIfam" id="TIGR03375">
    <property type="entry name" value="type_I_sec_LssB"/>
    <property type="match status" value="1"/>
</dbReference>
<comment type="subcellular location">
    <subcellularLocation>
        <location evidence="1">Cell membrane</location>
        <topology evidence="1">Multi-pass membrane protein</topology>
    </subcellularLocation>
</comment>
<keyword evidence="6" id="KW-0067">ATP-binding</keyword>
<dbReference type="InterPro" id="IPR003593">
    <property type="entry name" value="AAA+_ATPase"/>
</dbReference>
<keyword evidence="3" id="KW-1003">Cell membrane</keyword>
<dbReference type="PROSITE" id="PS50893">
    <property type="entry name" value="ABC_TRANSPORTER_2"/>
    <property type="match status" value="1"/>
</dbReference>
<comment type="caution">
    <text evidence="13">The sequence shown here is derived from an EMBL/GenBank/DDBJ whole genome shotgun (WGS) entry which is preliminary data.</text>
</comment>
<dbReference type="RefSeq" id="WP_005469201.1">
    <property type="nucleotide sequence ID" value="NZ_JRWP01000004.1"/>
</dbReference>
<dbReference type="GO" id="GO:0008233">
    <property type="term" value="F:peptidase activity"/>
    <property type="evidence" value="ECO:0007669"/>
    <property type="project" value="InterPro"/>
</dbReference>